<dbReference type="EMBL" id="QGTR01000002">
    <property type="protein sequence ID" value="PWW01518.1"/>
    <property type="molecule type" value="Genomic_DNA"/>
</dbReference>
<name>A0A317PN83_9HYPH</name>
<evidence type="ECO:0000313" key="1">
    <source>
        <dbReference type="EMBL" id="PWW01518.1"/>
    </source>
</evidence>
<reference evidence="1 2" key="1">
    <citation type="submission" date="2018-05" db="EMBL/GenBank/DDBJ databases">
        <title>Genomic Encyclopedia of Type Strains, Phase IV (KMG-IV): sequencing the most valuable type-strain genomes for metagenomic binning, comparative biology and taxonomic classification.</title>
        <authorList>
            <person name="Goeker M."/>
        </authorList>
    </citation>
    <scope>NUCLEOTIDE SEQUENCE [LARGE SCALE GENOMIC DNA]</scope>
    <source>
        <strain evidence="1 2">DSM 16791</strain>
    </source>
</reference>
<evidence type="ECO:0000313" key="2">
    <source>
        <dbReference type="Proteomes" id="UP000246352"/>
    </source>
</evidence>
<gene>
    <name evidence="1" type="ORF">DFR52_102180</name>
</gene>
<sequence length="188" mass="21408">MAWIWRDPEEILEFGTLYDYDASQPATNNEPFAEEPVDPNLRPVFHSRSGLKRFKALHCPPFSGQPVVDAVWRDIIRTFVPADRIQFLPVRLIARGEVCDDFMYAIPFDRRLCIDAERSNVRRKIDKGGMAIIFSVTGIVHHPDCLQGSHMARDLQLTTHLVISDELRGALAATGEDSVFWPLSRIAY</sequence>
<dbReference type="RefSeq" id="WP_110031324.1">
    <property type="nucleotide sequence ID" value="NZ_QGTR01000002.1"/>
</dbReference>
<proteinExistence type="predicted"/>
<comment type="caution">
    <text evidence="1">The sequence shown here is derived from an EMBL/GenBank/DDBJ whole genome shotgun (WGS) entry which is preliminary data.</text>
</comment>
<accession>A0A317PN83</accession>
<dbReference type="Proteomes" id="UP000246352">
    <property type="component" value="Unassembled WGS sequence"/>
</dbReference>
<organism evidence="1 2">
    <name type="scientific">Hoeflea marina</name>
    <dbReference type="NCBI Taxonomy" id="274592"/>
    <lineage>
        <taxon>Bacteria</taxon>
        <taxon>Pseudomonadati</taxon>
        <taxon>Pseudomonadota</taxon>
        <taxon>Alphaproteobacteria</taxon>
        <taxon>Hyphomicrobiales</taxon>
        <taxon>Rhizobiaceae</taxon>
        <taxon>Hoeflea</taxon>
    </lineage>
</organism>
<dbReference type="OrthoDB" id="5511940at2"/>
<dbReference type="AlphaFoldDB" id="A0A317PN83"/>
<keyword evidence="2" id="KW-1185">Reference proteome</keyword>
<protein>
    <submittedName>
        <fullName evidence="1">Uncharacterized protein</fullName>
    </submittedName>
</protein>